<dbReference type="Proteomes" id="UP001595756">
    <property type="component" value="Unassembled WGS sequence"/>
</dbReference>
<evidence type="ECO:0000313" key="2">
    <source>
        <dbReference type="EMBL" id="MFC4298970.1"/>
    </source>
</evidence>
<dbReference type="EMBL" id="JBHSDY010000007">
    <property type="protein sequence ID" value="MFC4298970.1"/>
    <property type="molecule type" value="Genomic_DNA"/>
</dbReference>
<name>A0ABV8S1A5_9BURK</name>
<protein>
    <submittedName>
        <fullName evidence="2">Uncharacterized protein</fullName>
    </submittedName>
</protein>
<feature type="region of interest" description="Disordered" evidence="1">
    <location>
        <begin position="271"/>
        <end position="295"/>
    </location>
</feature>
<comment type="caution">
    <text evidence="2">The sequence shown here is derived from an EMBL/GenBank/DDBJ whole genome shotgun (WGS) entry which is preliminary data.</text>
</comment>
<evidence type="ECO:0000313" key="3">
    <source>
        <dbReference type="Proteomes" id="UP001595756"/>
    </source>
</evidence>
<dbReference type="RefSeq" id="WP_376813515.1">
    <property type="nucleotide sequence ID" value="NZ_JBHSDY010000007.1"/>
</dbReference>
<accession>A0ABV8S1A5</accession>
<gene>
    <name evidence="2" type="ORF">ACFO0J_13035</name>
</gene>
<sequence>MAAELAEQVSAFSADRNLFYADEKGGRFIFSNEPLEWGTRYRLLSAQEIAPPQDLDSVLRWKPEGRFGGWYSYELELPTAFAGSKPNLPQKISDFLEHRIRSPRPRLYVVDPLPHHIDSDGTYVYPEPPESLLLRRSGSGEISVTTSVDTIGSDIHVYDDEWVRVSGPWASGYEYVLAVASDEQVIFRIQTCELFSPDGITVNSTDLSWDLCTDAPLDAQALVATTIDIDCRSVRIAAHLARRNNGWFLKETRLSLPSGLAKELHASSFGELRSDTPTSLHSSEDSRDARPGAQQSQAIGVNRWIDWLVIRDYGVEGAGNVKRYLSNPNTENLYRLGPIMTSRLLPYIQAVQHQQRNRTEGGKNL</sequence>
<evidence type="ECO:0000256" key="1">
    <source>
        <dbReference type="SAM" id="MobiDB-lite"/>
    </source>
</evidence>
<organism evidence="2 3">
    <name type="scientific">Castellaniella hirudinis</name>
    <dbReference type="NCBI Taxonomy" id="1144617"/>
    <lineage>
        <taxon>Bacteria</taxon>
        <taxon>Pseudomonadati</taxon>
        <taxon>Pseudomonadota</taxon>
        <taxon>Betaproteobacteria</taxon>
        <taxon>Burkholderiales</taxon>
        <taxon>Alcaligenaceae</taxon>
        <taxon>Castellaniella</taxon>
    </lineage>
</organism>
<keyword evidence="3" id="KW-1185">Reference proteome</keyword>
<reference evidence="3" key="1">
    <citation type="journal article" date="2019" name="Int. J. Syst. Evol. Microbiol.">
        <title>The Global Catalogue of Microorganisms (GCM) 10K type strain sequencing project: providing services to taxonomists for standard genome sequencing and annotation.</title>
        <authorList>
            <consortium name="The Broad Institute Genomics Platform"/>
            <consortium name="The Broad Institute Genome Sequencing Center for Infectious Disease"/>
            <person name="Wu L."/>
            <person name="Ma J."/>
        </authorList>
    </citation>
    <scope>NUCLEOTIDE SEQUENCE [LARGE SCALE GENOMIC DNA]</scope>
    <source>
        <strain evidence="3">CGMCC 1.19029</strain>
    </source>
</reference>
<proteinExistence type="predicted"/>